<dbReference type="EMBL" id="KZ308894">
    <property type="protein sequence ID" value="KAG8235264.1"/>
    <property type="molecule type" value="Genomic_DNA"/>
</dbReference>
<sequence>MKRIAEDCWRSWLRINHKLFKRNTYPLERLFEDFLVRDVERDRLLDWEWECEEPELDSTVDEEEEDEELLELEFDDEELDDVDLLRLEKKTVQKLGTNFQRKSLMLEEGNL</sequence>
<gene>
    <name evidence="1" type="ORF">J437_LFUL014264</name>
</gene>
<protein>
    <submittedName>
        <fullName evidence="1">Uncharacterized protein</fullName>
    </submittedName>
</protein>
<accession>A0A8K0P967</accession>
<dbReference type="AlphaFoldDB" id="A0A8K0P967"/>
<evidence type="ECO:0000313" key="1">
    <source>
        <dbReference type="EMBL" id="KAG8235264.1"/>
    </source>
</evidence>
<name>A0A8K0P967_LADFU</name>
<reference evidence="1" key="2">
    <citation type="submission" date="2017-10" db="EMBL/GenBank/DDBJ databases">
        <title>Ladona fulva Genome sequencing and assembly.</title>
        <authorList>
            <person name="Murali S."/>
            <person name="Richards S."/>
            <person name="Bandaranaike D."/>
            <person name="Bellair M."/>
            <person name="Blankenburg K."/>
            <person name="Chao H."/>
            <person name="Dinh H."/>
            <person name="Doddapaneni H."/>
            <person name="Dugan-Rocha S."/>
            <person name="Elkadiri S."/>
            <person name="Gnanaolivu R."/>
            <person name="Hernandez B."/>
            <person name="Skinner E."/>
            <person name="Javaid M."/>
            <person name="Lee S."/>
            <person name="Li M."/>
            <person name="Ming W."/>
            <person name="Munidasa M."/>
            <person name="Muniz J."/>
            <person name="Nguyen L."/>
            <person name="Hughes D."/>
            <person name="Osuji N."/>
            <person name="Pu L.-L."/>
            <person name="Puazo M."/>
            <person name="Qu C."/>
            <person name="Quiroz J."/>
            <person name="Raj R."/>
            <person name="Weissenberger G."/>
            <person name="Xin Y."/>
            <person name="Zou X."/>
            <person name="Han Y."/>
            <person name="Worley K."/>
            <person name="Muzny D."/>
            <person name="Gibbs R."/>
        </authorList>
    </citation>
    <scope>NUCLEOTIDE SEQUENCE</scope>
    <source>
        <strain evidence="1">Sampled in the wild</strain>
    </source>
</reference>
<comment type="caution">
    <text evidence="1">The sequence shown here is derived from an EMBL/GenBank/DDBJ whole genome shotgun (WGS) entry which is preliminary data.</text>
</comment>
<keyword evidence="2" id="KW-1185">Reference proteome</keyword>
<evidence type="ECO:0000313" key="2">
    <source>
        <dbReference type="Proteomes" id="UP000792457"/>
    </source>
</evidence>
<dbReference type="Proteomes" id="UP000792457">
    <property type="component" value="Unassembled WGS sequence"/>
</dbReference>
<organism evidence="1 2">
    <name type="scientific">Ladona fulva</name>
    <name type="common">Scarce chaser dragonfly</name>
    <name type="synonym">Libellula fulva</name>
    <dbReference type="NCBI Taxonomy" id="123851"/>
    <lineage>
        <taxon>Eukaryota</taxon>
        <taxon>Metazoa</taxon>
        <taxon>Ecdysozoa</taxon>
        <taxon>Arthropoda</taxon>
        <taxon>Hexapoda</taxon>
        <taxon>Insecta</taxon>
        <taxon>Pterygota</taxon>
        <taxon>Palaeoptera</taxon>
        <taxon>Odonata</taxon>
        <taxon>Epiprocta</taxon>
        <taxon>Anisoptera</taxon>
        <taxon>Libelluloidea</taxon>
        <taxon>Libellulidae</taxon>
        <taxon>Ladona</taxon>
    </lineage>
</organism>
<proteinExistence type="predicted"/>
<reference evidence="1" key="1">
    <citation type="submission" date="2013-04" db="EMBL/GenBank/DDBJ databases">
        <authorList>
            <person name="Qu J."/>
            <person name="Murali S.C."/>
            <person name="Bandaranaike D."/>
            <person name="Bellair M."/>
            <person name="Blankenburg K."/>
            <person name="Chao H."/>
            <person name="Dinh H."/>
            <person name="Doddapaneni H."/>
            <person name="Downs B."/>
            <person name="Dugan-Rocha S."/>
            <person name="Elkadiri S."/>
            <person name="Gnanaolivu R.D."/>
            <person name="Hernandez B."/>
            <person name="Javaid M."/>
            <person name="Jayaseelan J.C."/>
            <person name="Lee S."/>
            <person name="Li M."/>
            <person name="Ming W."/>
            <person name="Munidasa M."/>
            <person name="Muniz J."/>
            <person name="Nguyen L."/>
            <person name="Ongeri F."/>
            <person name="Osuji N."/>
            <person name="Pu L.-L."/>
            <person name="Puazo M."/>
            <person name="Qu C."/>
            <person name="Quiroz J."/>
            <person name="Raj R."/>
            <person name="Weissenberger G."/>
            <person name="Xin Y."/>
            <person name="Zou X."/>
            <person name="Han Y."/>
            <person name="Richards S."/>
            <person name="Worley K."/>
            <person name="Muzny D."/>
            <person name="Gibbs R."/>
        </authorList>
    </citation>
    <scope>NUCLEOTIDE SEQUENCE</scope>
    <source>
        <strain evidence="1">Sampled in the wild</strain>
    </source>
</reference>